<dbReference type="EMBL" id="CH474018">
    <property type="protein sequence ID" value="EDL75904.1"/>
    <property type="molecule type" value="Genomic_DNA"/>
</dbReference>
<evidence type="ECO:0000313" key="1">
    <source>
        <dbReference type="EMBL" id="EDL75904.1"/>
    </source>
</evidence>
<feature type="non-terminal residue" evidence="1">
    <location>
        <position position="29"/>
    </location>
</feature>
<dbReference type="Proteomes" id="UP000234681">
    <property type="component" value="Chromosome 11"/>
</dbReference>
<protein>
    <submittedName>
        <fullName evidence="1">RCG47002</fullName>
    </submittedName>
</protein>
<sequence>MLSSCAVNSWERLCPTILRLMAVILGMSL</sequence>
<dbReference type="AlphaFoldDB" id="A6K4W4"/>
<name>A6K4W4_RAT</name>
<accession>A6K4W4</accession>
<organism evidence="1 2">
    <name type="scientific">Rattus norvegicus</name>
    <name type="common">Rat</name>
    <dbReference type="NCBI Taxonomy" id="10116"/>
    <lineage>
        <taxon>Eukaryota</taxon>
        <taxon>Metazoa</taxon>
        <taxon>Chordata</taxon>
        <taxon>Craniata</taxon>
        <taxon>Vertebrata</taxon>
        <taxon>Euteleostomi</taxon>
        <taxon>Mammalia</taxon>
        <taxon>Eutheria</taxon>
        <taxon>Euarchontoglires</taxon>
        <taxon>Glires</taxon>
        <taxon>Rodentia</taxon>
        <taxon>Myomorpha</taxon>
        <taxon>Muroidea</taxon>
        <taxon>Muridae</taxon>
        <taxon>Murinae</taxon>
        <taxon>Rattus</taxon>
    </lineage>
</organism>
<proteinExistence type="predicted"/>
<reference evidence="2" key="1">
    <citation type="submission" date="2005-09" db="EMBL/GenBank/DDBJ databases">
        <authorList>
            <person name="Mural R.J."/>
            <person name="Li P.W."/>
            <person name="Adams M.D."/>
            <person name="Amanatides P.G."/>
            <person name="Baden-Tillson H."/>
            <person name="Barnstead M."/>
            <person name="Chin S.H."/>
            <person name="Dew I."/>
            <person name="Evans C.A."/>
            <person name="Ferriera S."/>
            <person name="Flanigan M."/>
            <person name="Fosler C."/>
            <person name="Glodek A."/>
            <person name="Gu Z."/>
            <person name="Holt R.A."/>
            <person name="Jennings D."/>
            <person name="Kraft C.L."/>
            <person name="Lu F."/>
            <person name="Nguyen T."/>
            <person name="Nusskern D.R."/>
            <person name="Pfannkoch C.M."/>
            <person name="Sitter C."/>
            <person name="Sutton G.G."/>
            <person name="Venter J.C."/>
            <person name="Wang Z."/>
            <person name="Woodage T."/>
            <person name="Zheng X.H."/>
            <person name="Zhong F."/>
        </authorList>
    </citation>
    <scope>NUCLEOTIDE SEQUENCE [LARGE SCALE GENOMIC DNA]</scope>
    <source>
        <strain>BN</strain>
        <strain evidence="2">Sprague-Dawley</strain>
    </source>
</reference>
<evidence type="ECO:0000313" key="2">
    <source>
        <dbReference type="Proteomes" id="UP000234681"/>
    </source>
</evidence>
<gene>
    <name evidence="1" type="ORF">rCG_47002</name>
</gene>